<feature type="signal peptide" evidence="12">
    <location>
        <begin position="1"/>
        <end position="20"/>
    </location>
</feature>
<dbReference type="EMBL" id="HACA01031368">
    <property type="protein sequence ID" value="CDW48729.1"/>
    <property type="molecule type" value="Transcribed_RNA"/>
</dbReference>
<keyword evidence="6 11" id="KW-0472">Membrane</keyword>
<feature type="transmembrane region" description="Helical" evidence="11">
    <location>
        <begin position="192"/>
        <end position="216"/>
    </location>
</feature>
<feature type="compositionally biased region" description="Polar residues" evidence="10">
    <location>
        <begin position="101"/>
        <end position="111"/>
    </location>
</feature>
<keyword evidence="4 9" id="KW-0654">Proteoglycan</keyword>
<keyword evidence="8 9" id="KW-0357">Heparan sulfate</keyword>
<dbReference type="AlphaFoldDB" id="A0A0K2VE25"/>
<feature type="region of interest" description="Disordered" evidence="10">
    <location>
        <begin position="225"/>
        <end position="250"/>
    </location>
</feature>
<protein>
    <recommendedName>
        <fullName evidence="9">Syndecan</fullName>
    </recommendedName>
</protein>
<dbReference type="PANTHER" id="PTHR10915">
    <property type="entry name" value="SYNDECAN"/>
    <property type="match status" value="1"/>
</dbReference>
<comment type="subcellular location">
    <subcellularLocation>
        <location evidence="1 9">Membrane</location>
        <topology evidence="1 9">Single-pass type I membrane protein</topology>
    </subcellularLocation>
</comment>
<comment type="similarity">
    <text evidence="2 9">Belongs to the syndecan proteoglycan family.</text>
</comment>
<dbReference type="Proteomes" id="UP000675881">
    <property type="component" value="Chromosome 3"/>
</dbReference>
<evidence type="ECO:0000256" key="12">
    <source>
        <dbReference type="SAM" id="SignalP"/>
    </source>
</evidence>
<dbReference type="GO" id="GO:0016477">
    <property type="term" value="P:cell migration"/>
    <property type="evidence" value="ECO:0007669"/>
    <property type="project" value="TreeGrafter"/>
</dbReference>
<sequence length="250" mass="27898">MFYFKVLTFFFFLQLCSIQANYIWKDTDWVYLEKGAKQKQPVGIEGSGDKFDQNTDRSYGSIKTYNDDTEDDEGSGYGISVDHPSPEGIDQEEEEDVDNYFENSGESATVSETDDFHSNNYDSSDERSRNVPISPPVDSTEDPFFEDNRSDDISFEAPVSTQSTPKLEGGNPSITGPKTKNKSASFFAQPGIMAAVVGGAVVGLLCAILFVMFIVYRMRKKDEGSYALDEPKRSPTVNSYSKPLSREIYA</sequence>
<dbReference type="InterPro" id="IPR027789">
    <property type="entry name" value="Syndecan/Neurexin_dom"/>
</dbReference>
<evidence type="ECO:0000313" key="15">
    <source>
        <dbReference type="EMBL" id="CDW48729.1"/>
    </source>
</evidence>
<dbReference type="PROSITE" id="PS00964">
    <property type="entry name" value="SYNDECAN"/>
    <property type="match status" value="1"/>
</dbReference>
<proteinExistence type="inferred from homology"/>
<dbReference type="Pfam" id="PF01034">
    <property type="entry name" value="Syndecan"/>
    <property type="match status" value="1"/>
</dbReference>
<dbReference type="EMBL" id="HG994582">
    <property type="protein sequence ID" value="CAF2884429.1"/>
    <property type="molecule type" value="Genomic_DNA"/>
</dbReference>
<dbReference type="PANTHER" id="PTHR10915:SF1">
    <property type="entry name" value="SYNDECAN"/>
    <property type="match status" value="1"/>
</dbReference>
<keyword evidence="12" id="KW-0732">Signal</keyword>
<dbReference type="InterPro" id="IPR003585">
    <property type="entry name" value="Neurexin-like"/>
</dbReference>
<reference evidence="14" key="2">
    <citation type="submission" date="2021-02" db="EMBL/GenBank/DDBJ databases">
        <authorList>
            <person name="Bekaert M."/>
        </authorList>
    </citation>
    <scope>NUCLEOTIDE SEQUENCE</scope>
    <source>
        <strain evidence="14">IoA-00</strain>
    </source>
</reference>
<name>A0A0K2VE25_LEPSM</name>
<keyword evidence="16" id="KW-1185">Reference proteome</keyword>
<evidence type="ECO:0000256" key="1">
    <source>
        <dbReference type="ARBA" id="ARBA00004479"/>
    </source>
</evidence>
<dbReference type="GO" id="GO:0009986">
    <property type="term" value="C:cell surface"/>
    <property type="evidence" value="ECO:0007669"/>
    <property type="project" value="TreeGrafter"/>
</dbReference>
<dbReference type="OrthoDB" id="10044468at2759"/>
<evidence type="ECO:0000256" key="11">
    <source>
        <dbReference type="SAM" id="Phobius"/>
    </source>
</evidence>
<evidence type="ECO:0000256" key="7">
    <source>
        <dbReference type="ARBA" id="ARBA00023180"/>
    </source>
</evidence>
<feature type="compositionally biased region" description="Acidic residues" evidence="10">
    <location>
        <begin position="89"/>
        <end position="99"/>
    </location>
</feature>
<evidence type="ECO:0000256" key="3">
    <source>
        <dbReference type="ARBA" id="ARBA00022692"/>
    </source>
</evidence>
<evidence type="ECO:0000256" key="6">
    <source>
        <dbReference type="ARBA" id="ARBA00023136"/>
    </source>
</evidence>
<evidence type="ECO:0000256" key="4">
    <source>
        <dbReference type="ARBA" id="ARBA00022974"/>
    </source>
</evidence>
<keyword evidence="7 9" id="KW-0325">Glycoprotein</keyword>
<evidence type="ECO:0000256" key="2">
    <source>
        <dbReference type="ARBA" id="ARBA00005343"/>
    </source>
</evidence>
<keyword evidence="5 11" id="KW-1133">Transmembrane helix</keyword>
<organism evidence="15">
    <name type="scientific">Lepeophtheirus salmonis</name>
    <name type="common">Salmon louse</name>
    <name type="synonym">Caligus salmonis</name>
    <dbReference type="NCBI Taxonomy" id="72036"/>
    <lineage>
        <taxon>Eukaryota</taxon>
        <taxon>Metazoa</taxon>
        <taxon>Ecdysozoa</taxon>
        <taxon>Arthropoda</taxon>
        <taxon>Crustacea</taxon>
        <taxon>Multicrustacea</taxon>
        <taxon>Hexanauplia</taxon>
        <taxon>Copepoda</taxon>
        <taxon>Siphonostomatoida</taxon>
        <taxon>Caligidae</taxon>
        <taxon>Lepeophtheirus</taxon>
    </lineage>
</organism>
<evidence type="ECO:0000256" key="5">
    <source>
        <dbReference type="ARBA" id="ARBA00022989"/>
    </source>
</evidence>
<dbReference type="SMART" id="SM00294">
    <property type="entry name" value="4.1m"/>
    <property type="match status" value="1"/>
</dbReference>
<evidence type="ECO:0000259" key="13">
    <source>
        <dbReference type="SMART" id="SM00294"/>
    </source>
</evidence>
<accession>A0A0K2VE25</accession>
<feature type="region of interest" description="Disordered" evidence="10">
    <location>
        <begin position="41"/>
        <end position="178"/>
    </location>
</feature>
<evidence type="ECO:0000256" key="8">
    <source>
        <dbReference type="ARBA" id="ARBA00023207"/>
    </source>
</evidence>
<evidence type="ECO:0000256" key="10">
    <source>
        <dbReference type="SAM" id="MobiDB-lite"/>
    </source>
</evidence>
<feature type="chain" id="PRO_5033227056" description="Syndecan" evidence="12">
    <location>
        <begin position="21"/>
        <end position="250"/>
    </location>
</feature>
<keyword evidence="3 9" id="KW-0812">Transmembrane</keyword>
<dbReference type="InterPro" id="IPR030479">
    <property type="entry name" value="Syndecan_CS"/>
</dbReference>
<dbReference type="InterPro" id="IPR001050">
    <property type="entry name" value="Syndecan"/>
</dbReference>
<reference evidence="15" key="1">
    <citation type="submission" date="2014-05" db="EMBL/GenBank/DDBJ databases">
        <authorList>
            <person name="Chronopoulou M."/>
        </authorList>
    </citation>
    <scope>NUCLEOTIDE SEQUENCE</scope>
    <source>
        <tissue evidence="15">Whole organism</tissue>
    </source>
</reference>
<evidence type="ECO:0000313" key="14">
    <source>
        <dbReference type="EMBL" id="CAF2884429.1"/>
    </source>
</evidence>
<feature type="domain" description="Neurexin/syndecan/glycophorin C" evidence="13">
    <location>
        <begin position="215"/>
        <end position="233"/>
    </location>
</feature>
<comment type="function">
    <text evidence="9">Cell surface proteoglycan.</text>
</comment>
<evidence type="ECO:0000256" key="9">
    <source>
        <dbReference type="RuleBase" id="RU000649"/>
    </source>
</evidence>
<dbReference type="GO" id="GO:0016020">
    <property type="term" value="C:membrane"/>
    <property type="evidence" value="ECO:0007669"/>
    <property type="project" value="UniProtKB-SubCell"/>
</dbReference>
<gene>
    <name evidence="14" type="ORF">LSAA_7049</name>
</gene>
<evidence type="ECO:0000313" key="16">
    <source>
        <dbReference type="Proteomes" id="UP000675881"/>
    </source>
</evidence>